<feature type="compositionally biased region" description="Polar residues" evidence="18">
    <location>
        <begin position="674"/>
        <end position="688"/>
    </location>
</feature>
<evidence type="ECO:0000256" key="13">
    <source>
        <dbReference type="ARBA" id="ARBA00023306"/>
    </source>
</evidence>
<keyword evidence="8" id="KW-0221">Differentiation</keyword>
<name>A0A1B6F841_9HEMI</name>
<evidence type="ECO:0000256" key="18">
    <source>
        <dbReference type="SAM" id="MobiDB-lite"/>
    </source>
</evidence>
<dbReference type="PANTHER" id="PTHR12955">
    <property type="entry name" value="SARCOMA ANTIGEN NY-SAR-95-RELATED"/>
    <property type="match status" value="1"/>
</dbReference>
<keyword evidence="6" id="KW-0132">Cell division</keyword>
<proteinExistence type="inferred from homology"/>
<keyword evidence="12" id="KW-0469">Meiosis</keyword>
<evidence type="ECO:0000256" key="3">
    <source>
        <dbReference type="ARBA" id="ARBA00020501"/>
    </source>
</evidence>
<evidence type="ECO:0000256" key="17">
    <source>
        <dbReference type="ARBA" id="ARBA00065185"/>
    </source>
</evidence>
<evidence type="ECO:0000256" key="5">
    <source>
        <dbReference type="ARBA" id="ARBA00022490"/>
    </source>
</evidence>
<dbReference type="GO" id="GO:0030154">
    <property type="term" value="P:cell differentiation"/>
    <property type="evidence" value="ECO:0007669"/>
    <property type="project" value="UniProtKB-KW"/>
</dbReference>
<keyword evidence="4" id="KW-0217">Developmental protein</keyword>
<reference evidence="19" key="1">
    <citation type="submission" date="2015-11" db="EMBL/GenBank/DDBJ databases">
        <title>De novo transcriptome assembly of four potential Pierce s Disease insect vectors from Arizona vineyards.</title>
        <authorList>
            <person name="Tassone E.E."/>
        </authorList>
    </citation>
    <scope>NUCLEOTIDE SEQUENCE</scope>
</reference>
<evidence type="ECO:0000256" key="2">
    <source>
        <dbReference type="ARBA" id="ARBA00004556"/>
    </source>
</evidence>
<gene>
    <name evidence="19" type="ORF">g.4791</name>
</gene>
<feature type="region of interest" description="Disordered" evidence="18">
    <location>
        <begin position="666"/>
        <end position="688"/>
    </location>
</feature>
<keyword evidence="5" id="KW-0963">Cytoplasm</keyword>
<comment type="subunit">
    <text evidence="17">Belongs to the multiprotein complex Integrator, at least composed of IntS1, IntS2, IntS3, IntS4, omd/IntS5, IntS6, defl/IntS7, IntS8, IntS9, IntS10, IntS11, IntS12, asun/IntS13, IntS14 and IntS15. The core complex associates with protein phosphatase 2A subunits mts/PP2A and Pp2A-29B, to form the Integrator-PP2A (INTAC) complex.</text>
</comment>
<comment type="subcellular location">
    <subcellularLocation>
        <location evidence="2">Cytoplasm</location>
        <location evidence="2">Perinuclear region</location>
    </subcellularLocation>
    <subcellularLocation>
        <location evidence="1">Nucleus</location>
    </subcellularLocation>
</comment>
<evidence type="ECO:0000256" key="15">
    <source>
        <dbReference type="ARBA" id="ARBA00032585"/>
    </source>
</evidence>
<dbReference type="GO" id="GO:0051321">
    <property type="term" value="P:meiotic cell cycle"/>
    <property type="evidence" value="ECO:0007669"/>
    <property type="project" value="UniProtKB-KW"/>
</dbReference>
<evidence type="ECO:0000256" key="10">
    <source>
        <dbReference type="ARBA" id="ARBA00023054"/>
    </source>
</evidence>
<dbReference type="GO" id="GO:0051301">
    <property type="term" value="P:cell division"/>
    <property type="evidence" value="ECO:0007669"/>
    <property type="project" value="UniProtKB-KW"/>
</dbReference>
<keyword evidence="10" id="KW-0175">Coiled coil</keyword>
<evidence type="ECO:0000256" key="4">
    <source>
        <dbReference type="ARBA" id="ARBA00022473"/>
    </source>
</evidence>
<evidence type="ECO:0000256" key="6">
    <source>
        <dbReference type="ARBA" id="ARBA00022618"/>
    </source>
</evidence>
<dbReference type="InterPro" id="IPR019355">
    <property type="entry name" value="Cell_cycle_regulator_Mat89Bb"/>
</dbReference>
<dbReference type="PANTHER" id="PTHR12955:SF1">
    <property type="entry name" value="INTEGRATOR COMPLEX SUBUNIT 13"/>
    <property type="match status" value="1"/>
</dbReference>
<evidence type="ECO:0000256" key="16">
    <source>
        <dbReference type="ARBA" id="ARBA00061603"/>
    </source>
</evidence>
<evidence type="ECO:0000313" key="19">
    <source>
        <dbReference type="EMBL" id="JAS46377.1"/>
    </source>
</evidence>
<protein>
    <recommendedName>
        <fullName evidence="3">Protein asunder</fullName>
    </recommendedName>
    <alternativeName>
        <fullName evidence="15">Cell cycle regulator Mat89Bb</fullName>
    </alternativeName>
    <alternativeName>
        <fullName evidence="14">Set apart in position or space protein</fullName>
    </alternativeName>
</protein>
<dbReference type="EMBL" id="GECZ01023392">
    <property type="protein sequence ID" value="JAS46377.1"/>
    <property type="molecule type" value="Transcribed_RNA"/>
</dbReference>
<keyword evidence="7" id="KW-0498">Mitosis</keyword>
<dbReference type="GO" id="GO:0007283">
    <property type="term" value="P:spermatogenesis"/>
    <property type="evidence" value="ECO:0007669"/>
    <property type="project" value="UniProtKB-KW"/>
</dbReference>
<accession>A0A1B6F841</accession>
<evidence type="ECO:0000256" key="14">
    <source>
        <dbReference type="ARBA" id="ARBA00030658"/>
    </source>
</evidence>
<dbReference type="GO" id="GO:0032039">
    <property type="term" value="C:integrator complex"/>
    <property type="evidence" value="ECO:0007669"/>
    <property type="project" value="TreeGrafter"/>
</dbReference>
<keyword evidence="9" id="KW-0744">Spermatogenesis</keyword>
<evidence type="ECO:0000256" key="1">
    <source>
        <dbReference type="ARBA" id="ARBA00004123"/>
    </source>
</evidence>
<dbReference type="Pfam" id="PF10221">
    <property type="entry name" value="Mat89Bb"/>
    <property type="match status" value="1"/>
</dbReference>
<keyword evidence="11" id="KW-0539">Nucleus</keyword>
<dbReference type="GO" id="GO:0051642">
    <property type="term" value="P:centrosome localization"/>
    <property type="evidence" value="ECO:0007669"/>
    <property type="project" value="TreeGrafter"/>
</dbReference>
<sequence>MASLINQQMYPPSHKTVFVLDHTPYFGISSEELLEFDFTKARGPGFIPLAPIVKSLWTCIVEAALEYCRAVWDIFPQHNKLIRFVVSDTQAHALNEWSTTQQNTGFLLNALSSVGIPPRAGGGDFSIIHGLQRAVQAMCECSEAQHEKRTALNENATKVLNRGRVICLTSARDNASIKSLEEIFQSELVQANKVAAASDHLIPVHHCHLVIINVFPNNMDAVAVTPHPVINISNMLSAEVHCAKAAGQVASRLSHLILSHYDLASTTVTGIPMKEEQNASSSANYDVEIFHSSQAHTTLLGNAADTAIVKTQKEGADYETVTLKWCTPRGMSPSEVHNCTSMFRITPVDVNSRPSSCLINFLLNGRSVMLEMVRRGGGKVMSHLLAAHGGEIFIHSLGTGRSILEDPPSISEGCGGRVTDYRITDFGVFMQQNKIVPIRRKEKGSVMSPNAMVKARLEKLTKYWPITISSTCIFNFKQYTEPLLSLMVKDTLTEEEVIQCKQCIYSLIGLEAKHEPLQTPNIGQRGKGPKREEQYRQMWTELETYLRAYGQTEQHTKVLHCLLECRNKDDDKIKVEKVETNHVLREIEISKDSSCSRSGTPTLMERASVIRATTDSPLSPPLQSSTRSKPYPRNLLEIWIARNTKPKRPDFAGRLTAEPLGNRGSIARLYPNLKSESNTSGPSAMETS</sequence>
<organism evidence="19">
    <name type="scientific">Cuerna arida</name>
    <dbReference type="NCBI Taxonomy" id="1464854"/>
    <lineage>
        <taxon>Eukaryota</taxon>
        <taxon>Metazoa</taxon>
        <taxon>Ecdysozoa</taxon>
        <taxon>Arthropoda</taxon>
        <taxon>Hexapoda</taxon>
        <taxon>Insecta</taxon>
        <taxon>Pterygota</taxon>
        <taxon>Neoptera</taxon>
        <taxon>Paraneoptera</taxon>
        <taxon>Hemiptera</taxon>
        <taxon>Auchenorrhyncha</taxon>
        <taxon>Membracoidea</taxon>
        <taxon>Cicadellidae</taxon>
        <taxon>Cicadellinae</taxon>
        <taxon>Proconiini</taxon>
        <taxon>Cuerna</taxon>
    </lineage>
</organism>
<dbReference type="GO" id="GO:0048471">
    <property type="term" value="C:perinuclear region of cytoplasm"/>
    <property type="evidence" value="ECO:0007669"/>
    <property type="project" value="UniProtKB-SubCell"/>
</dbReference>
<keyword evidence="13" id="KW-0131">Cell cycle</keyword>
<evidence type="ECO:0000256" key="9">
    <source>
        <dbReference type="ARBA" id="ARBA00022871"/>
    </source>
</evidence>
<evidence type="ECO:0000256" key="8">
    <source>
        <dbReference type="ARBA" id="ARBA00022782"/>
    </source>
</evidence>
<dbReference type="AlphaFoldDB" id="A0A1B6F841"/>
<dbReference type="GO" id="GO:0007346">
    <property type="term" value="P:regulation of mitotic cell cycle"/>
    <property type="evidence" value="ECO:0007669"/>
    <property type="project" value="TreeGrafter"/>
</dbReference>
<evidence type="ECO:0000256" key="7">
    <source>
        <dbReference type="ARBA" id="ARBA00022776"/>
    </source>
</evidence>
<comment type="similarity">
    <text evidence="16">Belongs to the Integrator subunit 13 family.</text>
</comment>
<evidence type="ECO:0000256" key="12">
    <source>
        <dbReference type="ARBA" id="ARBA00023254"/>
    </source>
</evidence>
<evidence type="ECO:0000256" key="11">
    <source>
        <dbReference type="ARBA" id="ARBA00023242"/>
    </source>
</evidence>